<evidence type="ECO:0000256" key="1">
    <source>
        <dbReference type="ARBA" id="ARBA00000085"/>
    </source>
</evidence>
<dbReference type="GO" id="GO:0030295">
    <property type="term" value="F:protein kinase activator activity"/>
    <property type="evidence" value="ECO:0007669"/>
    <property type="project" value="TreeGrafter"/>
</dbReference>
<protein>
    <recommendedName>
        <fullName evidence="5">Sensor-like histidine kinase SenX3</fullName>
        <ecNumber evidence="2">2.7.13.3</ecNumber>
    </recommendedName>
</protein>
<dbReference type="Gene3D" id="3.30.565.10">
    <property type="entry name" value="Histidine kinase-like ATPase, C-terminal domain"/>
    <property type="match status" value="1"/>
</dbReference>
<evidence type="ECO:0000313" key="7">
    <source>
        <dbReference type="EMBL" id="MBS6941406.1"/>
    </source>
</evidence>
<dbReference type="GO" id="GO:0007234">
    <property type="term" value="P:osmosensory signaling via phosphorelay pathway"/>
    <property type="evidence" value="ECO:0007669"/>
    <property type="project" value="TreeGrafter"/>
</dbReference>
<dbReference type="Pfam" id="PF02518">
    <property type="entry name" value="HATPase_c"/>
    <property type="match status" value="1"/>
</dbReference>
<evidence type="ECO:0000313" key="8">
    <source>
        <dbReference type="Proteomes" id="UP000727506"/>
    </source>
</evidence>
<dbReference type="SMART" id="SM00387">
    <property type="entry name" value="HATPase_c"/>
    <property type="match status" value="1"/>
</dbReference>
<reference evidence="7" key="1">
    <citation type="submission" date="2021-02" db="EMBL/GenBank/DDBJ databases">
        <title>Infant gut strain persistence is associated with maternal origin, phylogeny, and functional potential including surface adhesion and iron acquisition.</title>
        <authorList>
            <person name="Lou Y.C."/>
        </authorList>
    </citation>
    <scope>NUCLEOTIDE SEQUENCE</scope>
    <source>
        <strain evidence="7">L2_039_000G1_dasL2_039_000G1_concoct_11</strain>
    </source>
</reference>
<evidence type="ECO:0000256" key="4">
    <source>
        <dbReference type="ARBA" id="ARBA00022777"/>
    </source>
</evidence>
<feature type="non-terminal residue" evidence="7">
    <location>
        <position position="1"/>
    </location>
</feature>
<evidence type="ECO:0000259" key="6">
    <source>
        <dbReference type="SMART" id="SM00387"/>
    </source>
</evidence>
<dbReference type="Proteomes" id="UP000727506">
    <property type="component" value="Unassembled WGS sequence"/>
</dbReference>
<accession>A0A943V1E4</accession>
<dbReference type="CDD" id="cd00075">
    <property type="entry name" value="HATPase"/>
    <property type="match status" value="1"/>
</dbReference>
<gene>
    <name evidence="7" type="ORF">KH142_08050</name>
</gene>
<name>A0A943V1E4_9ACTN</name>
<dbReference type="EC" id="2.7.13.3" evidence="2"/>
<keyword evidence="4 7" id="KW-0418">Kinase</keyword>
<dbReference type="GO" id="GO:0000156">
    <property type="term" value="F:phosphorelay response regulator activity"/>
    <property type="evidence" value="ECO:0007669"/>
    <property type="project" value="TreeGrafter"/>
</dbReference>
<dbReference type="InterPro" id="IPR003594">
    <property type="entry name" value="HATPase_dom"/>
</dbReference>
<dbReference type="GO" id="GO:0004673">
    <property type="term" value="F:protein histidine kinase activity"/>
    <property type="evidence" value="ECO:0007669"/>
    <property type="project" value="UniProtKB-EC"/>
</dbReference>
<keyword evidence="3" id="KW-0808">Transferase</keyword>
<dbReference type="PANTHER" id="PTHR42878:SF14">
    <property type="entry name" value="OSMOLARITY TWO-COMPONENT SYSTEM PROTEIN SSK1"/>
    <property type="match status" value="1"/>
</dbReference>
<evidence type="ECO:0000256" key="5">
    <source>
        <dbReference type="ARBA" id="ARBA00039401"/>
    </source>
</evidence>
<dbReference type="SUPFAM" id="SSF55874">
    <property type="entry name" value="ATPase domain of HSP90 chaperone/DNA topoisomerase II/histidine kinase"/>
    <property type="match status" value="1"/>
</dbReference>
<evidence type="ECO:0000256" key="3">
    <source>
        <dbReference type="ARBA" id="ARBA00022679"/>
    </source>
</evidence>
<organism evidence="7 8">
    <name type="scientific">Slackia piriformis</name>
    <dbReference type="NCBI Taxonomy" id="626934"/>
    <lineage>
        <taxon>Bacteria</taxon>
        <taxon>Bacillati</taxon>
        <taxon>Actinomycetota</taxon>
        <taxon>Coriobacteriia</taxon>
        <taxon>Eggerthellales</taxon>
        <taxon>Eggerthellaceae</taxon>
        <taxon>Slackia</taxon>
    </lineage>
</organism>
<comment type="catalytic activity">
    <reaction evidence="1">
        <text>ATP + protein L-histidine = ADP + protein N-phospho-L-histidine.</text>
        <dbReference type="EC" id="2.7.13.3"/>
    </reaction>
</comment>
<feature type="domain" description="Histidine kinase/HSP90-like ATPase" evidence="6">
    <location>
        <begin position="9"/>
        <end position="110"/>
    </location>
</feature>
<comment type="caution">
    <text evidence="7">The sequence shown here is derived from an EMBL/GenBank/DDBJ whole genome shotgun (WGS) entry which is preliminary data.</text>
</comment>
<evidence type="ECO:0000256" key="2">
    <source>
        <dbReference type="ARBA" id="ARBA00012438"/>
    </source>
</evidence>
<proteinExistence type="predicted"/>
<dbReference type="AlphaFoldDB" id="A0A943V1E4"/>
<dbReference type="InterPro" id="IPR036890">
    <property type="entry name" value="HATPase_C_sf"/>
</dbReference>
<sequence>EDEDARVLADAEALARVIGNVLSNALRYGLASPRIEQRGSTLTVSNEVSDPDVIDAARLFGRFYRADASRAGKGTGLGLAIVACLCERMGASAAARVERDALFIDLRFKSA</sequence>
<dbReference type="EMBL" id="JAGZSV010000180">
    <property type="protein sequence ID" value="MBS6941406.1"/>
    <property type="molecule type" value="Genomic_DNA"/>
</dbReference>
<dbReference type="PANTHER" id="PTHR42878">
    <property type="entry name" value="TWO-COMPONENT HISTIDINE KINASE"/>
    <property type="match status" value="1"/>
</dbReference>
<dbReference type="InterPro" id="IPR050351">
    <property type="entry name" value="BphY/WalK/GraS-like"/>
</dbReference>